<name>A0A1H2TD28_9PROT</name>
<proteinExistence type="predicted"/>
<evidence type="ECO:0000313" key="2">
    <source>
        <dbReference type="Proteomes" id="UP000183454"/>
    </source>
</evidence>
<sequence>MRDFFSSEIEILTQMLIQQALLFLCKRSVAAASVVFLQGSQTAFTLSLEVIAYRFTVNQQGVCNPGDRPPLPNR</sequence>
<reference evidence="1 2" key="1">
    <citation type="submission" date="2016-10" db="EMBL/GenBank/DDBJ databases">
        <authorList>
            <person name="de Groot N.N."/>
        </authorList>
    </citation>
    <scope>NUCLEOTIDE SEQUENCE [LARGE SCALE GENOMIC DNA]</scope>
    <source>
        <strain evidence="1 2">Nm110</strain>
    </source>
</reference>
<protein>
    <submittedName>
        <fullName evidence="1">Uncharacterized protein</fullName>
    </submittedName>
</protein>
<dbReference type="Proteomes" id="UP000183454">
    <property type="component" value="Unassembled WGS sequence"/>
</dbReference>
<dbReference type="AlphaFoldDB" id="A0A1H2TD28"/>
<gene>
    <name evidence="1" type="ORF">SAMN05421882_101081</name>
</gene>
<dbReference type="EMBL" id="FNNH01000010">
    <property type="protein sequence ID" value="SDW41811.1"/>
    <property type="molecule type" value="Genomic_DNA"/>
</dbReference>
<accession>A0A1H2TD28</accession>
<evidence type="ECO:0000313" key="1">
    <source>
        <dbReference type="EMBL" id="SDW41811.1"/>
    </source>
</evidence>
<organism evidence="1 2">
    <name type="scientific">Nitrosomonas communis</name>
    <dbReference type="NCBI Taxonomy" id="44574"/>
    <lineage>
        <taxon>Bacteria</taxon>
        <taxon>Pseudomonadati</taxon>
        <taxon>Pseudomonadota</taxon>
        <taxon>Betaproteobacteria</taxon>
        <taxon>Nitrosomonadales</taxon>
        <taxon>Nitrosomonadaceae</taxon>
        <taxon>Nitrosomonas</taxon>
    </lineage>
</organism>